<accession>A0A433SR21</accession>
<feature type="region of interest" description="Disordered" evidence="1">
    <location>
        <begin position="134"/>
        <end position="179"/>
    </location>
</feature>
<reference evidence="2 3" key="1">
    <citation type="submission" date="2019-01" db="EMBL/GenBank/DDBJ databases">
        <title>A draft genome assembly of the solar-powered sea slug Elysia chlorotica.</title>
        <authorList>
            <person name="Cai H."/>
            <person name="Li Q."/>
            <person name="Fang X."/>
            <person name="Li J."/>
            <person name="Curtis N.E."/>
            <person name="Altenburger A."/>
            <person name="Shibata T."/>
            <person name="Feng M."/>
            <person name="Maeda T."/>
            <person name="Schwartz J.A."/>
            <person name="Shigenobu S."/>
            <person name="Lundholm N."/>
            <person name="Nishiyama T."/>
            <person name="Yang H."/>
            <person name="Hasebe M."/>
            <person name="Li S."/>
            <person name="Pierce S.K."/>
            <person name="Wang J."/>
        </authorList>
    </citation>
    <scope>NUCLEOTIDE SEQUENCE [LARGE SCALE GENOMIC DNA]</scope>
    <source>
        <strain evidence="2">EC2010</strain>
        <tissue evidence="2">Whole organism of an adult</tissue>
    </source>
</reference>
<dbReference type="EMBL" id="RQTK01001174">
    <property type="protein sequence ID" value="RUS71692.1"/>
    <property type="molecule type" value="Genomic_DNA"/>
</dbReference>
<feature type="compositionally biased region" description="Low complexity" evidence="1">
    <location>
        <begin position="135"/>
        <end position="164"/>
    </location>
</feature>
<protein>
    <submittedName>
        <fullName evidence="2">Uncharacterized protein</fullName>
    </submittedName>
</protein>
<organism evidence="2 3">
    <name type="scientific">Elysia chlorotica</name>
    <name type="common">Eastern emerald elysia</name>
    <name type="synonym">Sea slug</name>
    <dbReference type="NCBI Taxonomy" id="188477"/>
    <lineage>
        <taxon>Eukaryota</taxon>
        <taxon>Metazoa</taxon>
        <taxon>Spiralia</taxon>
        <taxon>Lophotrochozoa</taxon>
        <taxon>Mollusca</taxon>
        <taxon>Gastropoda</taxon>
        <taxon>Heterobranchia</taxon>
        <taxon>Euthyneura</taxon>
        <taxon>Panpulmonata</taxon>
        <taxon>Sacoglossa</taxon>
        <taxon>Placobranchoidea</taxon>
        <taxon>Plakobranchidae</taxon>
        <taxon>Elysia</taxon>
    </lineage>
</organism>
<keyword evidence="3" id="KW-1185">Reference proteome</keyword>
<dbReference type="Proteomes" id="UP000271974">
    <property type="component" value="Unassembled WGS sequence"/>
</dbReference>
<proteinExistence type="predicted"/>
<name>A0A433SR21_ELYCH</name>
<evidence type="ECO:0000313" key="3">
    <source>
        <dbReference type="Proteomes" id="UP000271974"/>
    </source>
</evidence>
<evidence type="ECO:0000313" key="2">
    <source>
        <dbReference type="EMBL" id="RUS71692.1"/>
    </source>
</evidence>
<gene>
    <name evidence="2" type="ORF">EGW08_020550</name>
</gene>
<evidence type="ECO:0000256" key="1">
    <source>
        <dbReference type="SAM" id="MobiDB-lite"/>
    </source>
</evidence>
<feature type="region of interest" description="Disordered" evidence="1">
    <location>
        <begin position="83"/>
        <end position="111"/>
    </location>
</feature>
<sequence length="206" mass="22449">MPFTHNSAFDGIGFNRGVSHLVPVNQCQKRKSVFDMVDVDHDMIADSQHQWLGASSATKRQRLLEPEQSFFNVMSVGDGDAVVKEANNNNNTNNNNDTIKGPGCPPPAPSLDEEVMEEHTAMDSDFVPDMAQYEPTATTHSSSSSSSSLPSSSSTAQQISSPQTIYGNNERSGLKPSPVSGRLHCLCSASWRGMYGMEAAYMTDYY</sequence>
<dbReference type="OrthoDB" id="6162132at2759"/>
<dbReference type="AlphaFoldDB" id="A0A433SR21"/>
<feature type="compositionally biased region" description="Low complexity" evidence="1">
    <location>
        <begin position="87"/>
        <end position="96"/>
    </location>
</feature>
<comment type="caution">
    <text evidence="2">The sequence shown here is derived from an EMBL/GenBank/DDBJ whole genome shotgun (WGS) entry which is preliminary data.</text>
</comment>